<keyword evidence="3" id="KW-1185">Reference proteome</keyword>
<feature type="region of interest" description="Disordered" evidence="1">
    <location>
        <begin position="367"/>
        <end position="404"/>
    </location>
</feature>
<sequence>MRSSYWVHDASAPSPSSTQPRIPQAAPSNQNSKHSGSNVFQLLARRGVSPRTKHSSKKLWGEASICHVDLFGLKHEAARDARQGLVSWVEAKSLQHLSAMYCPLLPPPRSTIAAAFSPDGKALTSTQYRRPYSKSNWVPNWEMLKGDERPSEDTLGDRPIASIAFHAQGKLLAVASGHKLYIWHYNRRGDTSSPTIVLKTHRSLRAVHFHPHAAPFLLTAEVNDLDSSDSSMTLATSPGYLRYPPPTVYLADAHSAHSVGPAAAVQLLRYSTPSGHYELLLSPIEPSTSPVPEEQQSISSMREMENTVPPAVDAMETAEGWLIGQSQAGQQMIHPLNGDASENPSAFSEIENPPVMVPSVVPSIIGQSRVSGRSDSRHHSSRSRMMSLTGSGEGAPSNNTKHDGNNTQPFVSRIQTEIATSLAAVAAAELPCTVTLRVWNHDLKDPCAPLDAEICRLTIPHAILCSFGLVLASQSIWVAHCLTSIQFSPTSEHLLLAYGRRHSSLLKSVVIDGEKTIPIYTILEIYRVSDMELVRVLPRAEDEVNVACFHPSVGSGLVYGTKEGKLRILQHEGSHSANCTTSTILDENIA</sequence>
<dbReference type="InterPro" id="IPR052596">
    <property type="entry name" value="AMBRA1_autophagy"/>
</dbReference>
<protein>
    <submittedName>
        <fullName evidence="2">Transducin family protein</fullName>
    </submittedName>
</protein>
<dbReference type="OrthoDB" id="6363363at2759"/>
<dbReference type="PANTHER" id="PTHR22874:SF1">
    <property type="entry name" value="ACTIVATING MOLECULE IN BECN1-REGULATED AUTOPHAGY PROTEIN 1"/>
    <property type="match status" value="1"/>
</dbReference>
<comment type="caution">
    <text evidence="2">The sequence shown here is derived from an EMBL/GenBank/DDBJ whole genome shotgun (WGS) entry which is preliminary data.</text>
</comment>
<dbReference type="GO" id="GO:0000045">
    <property type="term" value="P:autophagosome assembly"/>
    <property type="evidence" value="ECO:0007669"/>
    <property type="project" value="TreeGrafter"/>
</dbReference>
<accession>A0A7J0E8K5</accession>
<dbReference type="Gene3D" id="2.130.10.10">
    <property type="entry name" value="YVTN repeat-like/Quinoprotein amine dehydrogenase"/>
    <property type="match status" value="1"/>
</dbReference>
<dbReference type="GO" id="GO:1990756">
    <property type="term" value="F:ubiquitin-like ligase-substrate adaptor activity"/>
    <property type="evidence" value="ECO:0007669"/>
    <property type="project" value="TreeGrafter"/>
</dbReference>
<dbReference type="InterPro" id="IPR036322">
    <property type="entry name" value="WD40_repeat_dom_sf"/>
</dbReference>
<dbReference type="AlphaFoldDB" id="A0A7J0E8K5"/>
<dbReference type="SUPFAM" id="SSF50978">
    <property type="entry name" value="WD40 repeat-like"/>
    <property type="match status" value="1"/>
</dbReference>
<evidence type="ECO:0000313" key="3">
    <source>
        <dbReference type="Proteomes" id="UP000585474"/>
    </source>
</evidence>
<dbReference type="PANTHER" id="PTHR22874">
    <property type="entry name" value="ACTIVATING MOLECULE IN BECN1-REGULATED AUTOPHAGY PROTEIN 1"/>
    <property type="match status" value="1"/>
</dbReference>
<evidence type="ECO:0000256" key="1">
    <source>
        <dbReference type="SAM" id="MobiDB-lite"/>
    </source>
</evidence>
<evidence type="ECO:0000313" key="2">
    <source>
        <dbReference type="EMBL" id="GFY82813.1"/>
    </source>
</evidence>
<feature type="compositionally biased region" description="Polar residues" evidence="1">
    <location>
        <begin position="13"/>
        <end position="36"/>
    </location>
</feature>
<organism evidence="2 3">
    <name type="scientific">Actinidia rufa</name>
    <dbReference type="NCBI Taxonomy" id="165716"/>
    <lineage>
        <taxon>Eukaryota</taxon>
        <taxon>Viridiplantae</taxon>
        <taxon>Streptophyta</taxon>
        <taxon>Embryophyta</taxon>
        <taxon>Tracheophyta</taxon>
        <taxon>Spermatophyta</taxon>
        <taxon>Magnoliopsida</taxon>
        <taxon>eudicotyledons</taxon>
        <taxon>Gunneridae</taxon>
        <taxon>Pentapetalae</taxon>
        <taxon>asterids</taxon>
        <taxon>Ericales</taxon>
        <taxon>Actinidiaceae</taxon>
        <taxon>Actinidia</taxon>
    </lineage>
</organism>
<dbReference type="GO" id="GO:0000423">
    <property type="term" value="P:mitophagy"/>
    <property type="evidence" value="ECO:0007669"/>
    <property type="project" value="TreeGrafter"/>
</dbReference>
<dbReference type="GO" id="GO:0080008">
    <property type="term" value="C:Cul4-RING E3 ubiquitin ligase complex"/>
    <property type="evidence" value="ECO:0007669"/>
    <property type="project" value="TreeGrafter"/>
</dbReference>
<name>A0A7J0E8K5_9ERIC</name>
<feature type="region of interest" description="Disordered" evidence="1">
    <location>
        <begin position="282"/>
        <end position="303"/>
    </location>
</feature>
<gene>
    <name evidence="2" type="ORF">Acr_02g0010530</name>
</gene>
<reference evidence="2 3" key="1">
    <citation type="submission" date="2019-07" db="EMBL/GenBank/DDBJ databases">
        <title>De Novo Assembly of kiwifruit Actinidia rufa.</title>
        <authorList>
            <person name="Sugita-Konishi S."/>
            <person name="Sato K."/>
            <person name="Mori E."/>
            <person name="Abe Y."/>
            <person name="Kisaki G."/>
            <person name="Hamano K."/>
            <person name="Suezawa K."/>
            <person name="Otani M."/>
            <person name="Fukuda T."/>
            <person name="Manabe T."/>
            <person name="Gomi K."/>
            <person name="Tabuchi M."/>
            <person name="Akimitsu K."/>
            <person name="Kataoka I."/>
        </authorList>
    </citation>
    <scope>NUCLEOTIDE SEQUENCE [LARGE SCALE GENOMIC DNA]</scope>
    <source>
        <strain evidence="3">cv. Fuchu</strain>
    </source>
</reference>
<dbReference type="InterPro" id="IPR015943">
    <property type="entry name" value="WD40/YVTN_repeat-like_dom_sf"/>
</dbReference>
<dbReference type="EMBL" id="BJWL01000002">
    <property type="protein sequence ID" value="GFY82813.1"/>
    <property type="molecule type" value="Genomic_DNA"/>
</dbReference>
<proteinExistence type="predicted"/>
<feature type="region of interest" description="Disordered" evidence="1">
    <location>
        <begin position="1"/>
        <end position="36"/>
    </location>
</feature>
<feature type="compositionally biased region" description="Polar residues" evidence="1">
    <location>
        <begin position="285"/>
        <end position="300"/>
    </location>
</feature>
<dbReference type="Proteomes" id="UP000585474">
    <property type="component" value="Unassembled WGS sequence"/>
</dbReference>